<evidence type="ECO:0000313" key="3">
    <source>
        <dbReference type="Proteomes" id="UP001201980"/>
    </source>
</evidence>
<name>A0AAD5WND4_9PEZI</name>
<feature type="compositionally biased region" description="Basic and acidic residues" evidence="1">
    <location>
        <begin position="32"/>
        <end position="50"/>
    </location>
</feature>
<comment type="caution">
    <text evidence="2">The sequence shown here is derived from an EMBL/GenBank/DDBJ whole genome shotgun (WGS) entry which is preliminary data.</text>
</comment>
<protein>
    <submittedName>
        <fullName evidence="2">Uncharacterized protein</fullName>
    </submittedName>
</protein>
<accession>A0AAD5WND4</accession>
<organism evidence="2 3">
    <name type="scientific">Zalerion maritima</name>
    <dbReference type="NCBI Taxonomy" id="339359"/>
    <lineage>
        <taxon>Eukaryota</taxon>
        <taxon>Fungi</taxon>
        <taxon>Dikarya</taxon>
        <taxon>Ascomycota</taxon>
        <taxon>Pezizomycotina</taxon>
        <taxon>Sordariomycetes</taxon>
        <taxon>Lulworthiomycetidae</taxon>
        <taxon>Lulworthiales</taxon>
        <taxon>Lulworthiaceae</taxon>
        <taxon>Zalerion</taxon>
    </lineage>
</organism>
<keyword evidence="3" id="KW-1185">Reference proteome</keyword>
<sequence>MPASARALPPATGSWGPVTSRRGAIQVCTQPSKDDQVRGLKERRKEAQPDHPSCKLCYGTVTMIMPWDVMGLIDVCFGYGAAWDPQNSPITDLALVFGNNQETSSGLPSTAEGCRVPPVGEAVDLRLPSGFGIVNQSGKSLTMPWMGHITPPPLPPPPSFAGVGLDAGLDC</sequence>
<evidence type="ECO:0000256" key="1">
    <source>
        <dbReference type="SAM" id="MobiDB-lite"/>
    </source>
</evidence>
<dbReference type="AlphaFoldDB" id="A0AAD5WND4"/>
<evidence type="ECO:0000313" key="2">
    <source>
        <dbReference type="EMBL" id="KAJ2892249.1"/>
    </source>
</evidence>
<dbReference type="EMBL" id="JAKWBI020000854">
    <property type="protein sequence ID" value="KAJ2892249.1"/>
    <property type="molecule type" value="Genomic_DNA"/>
</dbReference>
<gene>
    <name evidence="2" type="ORF">MKZ38_010095</name>
</gene>
<proteinExistence type="predicted"/>
<reference evidence="2" key="1">
    <citation type="submission" date="2022-07" db="EMBL/GenBank/DDBJ databases">
        <title>Draft genome sequence of Zalerion maritima ATCC 34329, a (micro)plastics degrading marine fungus.</title>
        <authorList>
            <person name="Paco A."/>
            <person name="Goncalves M.F.M."/>
            <person name="Rocha-Santos T.A.P."/>
            <person name="Alves A."/>
        </authorList>
    </citation>
    <scope>NUCLEOTIDE SEQUENCE</scope>
    <source>
        <strain evidence="2">ATCC 34329</strain>
    </source>
</reference>
<dbReference type="Proteomes" id="UP001201980">
    <property type="component" value="Unassembled WGS sequence"/>
</dbReference>
<feature type="region of interest" description="Disordered" evidence="1">
    <location>
        <begin position="1"/>
        <end position="50"/>
    </location>
</feature>